<dbReference type="EMBL" id="AZBU02000007">
    <property type="protein sequence ID" value="TKR69994.1"/>
    <property type="molecule type" value="Genomic_DNA"/>
</dbReference>
<evidence type="ECO:0000313" key="1">
    <source>
        <dbReference type="EMBL" id="TKR69994.1"/>
    </source>
</evidence>
<organism evidence="1 2">
    <name type="scientific">Steinernema carpocapsae</name>
    <name type="common">Entomopathogenic nematode</name>
    <dbReference type="NCBI Taxonomy" id="34508"/>
    <lineage>
        <taxon>Eukaryota</taxon>
        <taxon>Metazoa</taxon>
        <taxon>Ecdysozoa</taxon>
        <taxon>Nematoda</taxon>
        <taxon>Chromadorea</taxon>
        <taxon>Rhabditida</taxon>
        <taxon>Tylenchina</taxon>
        <taxon>Panagrolaimomorpha</taxon>
        <taxon>Strongyloidoidea</taxon>
        <taxon>Steinernematidae</taxon>
        <taxon>Steinernema</taxon>
    </lineage>
</organism>
<evidence type="ECO:0000313" key="2">
    <source>
        <dbReference type="Proteomes" id="UP000298663"/>
    </source>
</evidence>
<sequence>MALQITSHPIMIDQKPKSDNPRHFSVPLAYLLRLINRLFILKKYSSSWPLALFNQAKASTSELPPANRKQNQI</sequence>
<dbReference type="Proteomes" id="UP000298663">
    <property type="component" value="Unassembled WGS sequence"/>
</dbReference>
<comment type="caution">
    <text evidence="1">The sequence shown here is derived from an EMBL/GenBank/DDBJ whole genome shotgun (WGS) entry which is preliminary data.</text>
</comment>
<dbReference type="AlphaFoldDB" id="A0A4U5MKQ5"/>
<keyword evidence="2" id="KW-1185">Reference proteome</keyword>
<gene>
    <name evidence="1" type="ORF">L596_022073</name>
</gene>
<reference evidence="1 2" key="2">
    <citation type="journal article" date="2019" name="G3 (Bethesda)">
        <title>Hybrid Assembly of the Genome of the Entomopathogenic Nematode Steinernema carpocapsae Identifies the X-Chromosome.</title>
        <authorList>
            <person name="Serra L."/>
            <person name="Macchietto M."/>
            <person name="Macias-Munoz A."/>
            <person name="McGill C.J."/>
            <person name="Rodriguez I.M."/>
            <person name="Rodriguez B."/>
            <person name="Murad R."/>
            <person name="Mortazavi A."/>
        </authorList>
    </citation>
    <scope>NUCLEOTIDE SEQUENCE [LARGE SCALE GENOMIC DNA]</scope>
    <source>
        <strain evidence="1 2">ALL</strain>
    </source>
</reference>
<protein>
    <submittedName>
        <fullName evidence="1">Uncharacterized protein</fullName>
    </submittedName>
</protein>
<proteinExistence type="predicted"/>
<reference evidence="1 2" key="1">
    <citation type="journal article" date="2015" name="Genome Biol.">
        <title>Comparative genomics of Steinernema reveals deeply conserved gene regulatory networks.</title>
        <authorList>
            <person name="Dillman A.R."/>
            <person name="Macchietto M."/>
            <person name="Porter C.F."/>
            <person name="Rogers A."/>
            <person name="Williams B."/>
            <person name="Antoshechkin I."/>
            <person name="Lee M.M."/>
            <person name="Goodwin Z."/>
            <person name="Lu X."/>
            <person name="Lewis E.E."/>
            <person name="Goodrich-Blair H."/>
            <person name="Stock S.P."/>
            <person name="Adams B.J."/>
            <person name="Sternberg P.W."/>
            <person name="Mortazavi A."/>
        </authorList>
    </citation>
    <scope>NUCLEOTIDE SEQUENCE [LARGE SCALE GENOMIC DNA]</scope>
    <source>
        <strain evidence="1 2">ALL</strain>
    </source>
</reference>
<name>A0A4U5MKQ5_STECR</name>
<accession>A0A4U5MKQ5</accession>